<name>A0A652KY95_9ACTN</name>
<dbReference type="InterPro" id="IPR002018">
    <property type="entry name" value="CarbesteraseB"/>
</dbReference>
<gene>
    <name evidence="5" type="ORF">EAO74_18135</name>
</gene>
<keyword evidence="2 3" id="KW-0378">Hydrolase</keyword>
<dbReference type="AlphaFoldDB" id="A0A652KY95"/>
<evidence type="ECO:0000259" key="4">
    <source>
        <dbReference type="Pfam" id="PF00135"/>
    </source>
</evidence>
<dbReference type="Pfam" id="PF00135">
    <property type="entry name" value="COesterase"/>
    <property type="match status" value="1"/>
</dbReference>
<comment type="caution">
    <text evidence="5">The sequence shown here is derived from an EMBL/GenBank/DDBJ whole genome shotgun (WGS) entry which is preliminary data.</text>
</comment>
<dbReference type="GO" id="GO:0016787">
    <property type="term" value="F:hydrolase activity"/>
    <property type="evidence" value="ECO:0007669"/>
    <property type="project" value="UniProtKB-KW"/>
</dbReference>
<dbReference type="PANTHER" id="PTHR43142">
    <property type="entry name" value="CARBOXYLIC ESTER HYDROLASE"/>
    <property type="match status" value="1"/>
</dbReference>
<reference evidence="5" key="1">
    <citation type="submission" date="2018-10" db="EMBL/GenBank/DDBJ databases">
        <authorList>
            <person name="Hariharan J."/>
            <person name="Choudoir M.J."/>
            <person name="Diebold P."/>
            <person name="Panke-Buisse K."/>
            <person name="Campbell A.N."/>
            <person name="Buckley D.H."/>
        </authorList>
    </citation>
    <scope>NUCLEOTIDE SEQUENCE</scope>
    <source>
        <strain evidence="5">Gb1</strain>
    </source>
</reference>
<dbReference type="RefSeq" id="WP_147984093.1">
    <property type="nucleotide sequence ID" value="NZ_RDBM01000035.1"/>
</dbReference>
<dbReference type="Gene3D" id="3.40.50.1820">
    <property type="entry name" value="alpha/beta hydrolase"/>
    <property type="match status" value="1"/>
</dbReference>
<dbReference type="PROSITE" id="PS00122">
    <property type="entry name" value="CARBOXYLESTERASE_B_1"/>
    <property type="match status" value="1"/>
</dbReference>
<protein>
    <recommendedName>
        <fullName evidence="3">Carboxylic ester hydrolase</fullName>
        <ecNumber evidence="3">3.1.1.-</ecNumber>
    </recommendedName>
</protein>
<evidence type="ECO:0000256" key="2">
    <source>
        <dbReference type="ARBA" id="ARBA00022801"/>
    </source>
</evidence>
<evidence type="ECO:0000256" key="1">
    <source>
        <dbReference type="ARBA" id="ARBA00005964"/>
    </source>
</evidence>
<evidence type="ECO:0000256" key="3">
    <source>
        <dbReference type="RuleBase" id="RU361235"/>
    </source>
</evidence>
<dbReference type="EC" id="3.1.1.-" evidence="3"/>
<proteinExistence type="inferred from homology"/>
<evidence type="ECO:0000313" key="5">
    <source>
        <dbReference type="EMBL" id="TXS27888.1"/>
    </source>
</evidence>
<dbReference type="EMBL" id="RDBM01000035">
    <property type="protein sequence ID" value="TXS27888.1"/>
    <property type="molecule type" value="Genomic_DNA"/>
</dbReference>
<dbReference type="InterPro" id="IPR029058">
    <property type="entry name" value="AB_hydrolase_fold"/>
</dbReference>
<comment type="similarity">
    <text evidence="1 3">Belongs to the type-B carboxylesterase/lipase family.</text>
</comment>
<organism evidence="5">
    <name type="scientific">Streptomyces sp. gb1(2016)</name>
    <dbReference type="NCBI Taxonomy" id="1828321"/>
    <lineage>
        <taxon>Bacteria</taxon>
        <taxon>Bacillati</taxon>
        <taxon>Actinomycetota</taxon>
        <taxon>Actinomycetes</taxon>
        <taxon>Kitasatosporales</taxon>
        <taxon>Streptomycetaceae</taxon>
        <taxon>Streptomyces</taxon>
    </lineage>
</organism>
<accession>A0A652KY95</accession>
<dbReference type="PANTHER" id="PTHR43142:SF1">
    <property type="entry name" value="CARBOXYLIC ESTER HYDROLASE"/>
    <property type="match status" value="1"/>
</dbReference>
<sequence length="495" mass="51931">MTDRNLVVRTAQGAVRGCQGDHHAVFLGVPYAAPPVGAGRFAAPRPHDPWEGVLNATEWGPTAPQAPRRLGALEMTAYFGPGWVRGPDYLTLNVWTPRTTPPGAPVMVFVHGGGFVAGSNRSPLYDGSRFARDGVVLVTVNYRLGIPGFLDLPGAPRNRGLLDVLQALRWVRENIAAFGGDPGNVTLFGQSAGATITCAVLADPAAERLITRAIVQSGNGRGAFTPEQAARVTAGVAVKLGVEPHIEAFARITDERLVEIMPGLSGIDMRTATATDPLIGLSPFSVVLDRQPADAVADGQGASVDLLIGTNAEEGNLYLAPFGTLGTSTTADVEATAALFRPDPARYVCSFRRSRPGATAGELRSALLAEALFVAGSRDLVDAHAAHAGSRTFRYEFAWRSPALGGELGAAHTVEVPFVFDVTDQPGLLGADALLGAGAPPAELAARTHAAWIAFARTGAPGWAPYERGNGHLMRIAEEWETVPGRRPEPSPSAG</sequence>
<dbReference type="SUPFAM" id="SSF53474">
    <property type="entry name" value="alpha/beta-Hydrolases"/>
    <property type="match status" value="1"/>
</dbReference>
<dbReference type="InterPro" id="IPR019826">
    <property type="entry name" value="Carboxylesterase_B_AS"/>
</dbReference>
<feature type="domain" description="Carboxylesterase type B" evidence="4">
    <location>
        <begin position="6"/>
        <end position="478"/>
    </location>
</feature>